<gene>
    <name evidence="5" type="ORF">CLEI1391_LOCUS15787</name>
</gene>
<dbReference type="InterPro" id="IPR051624">
    <property type="entry name" value="RMD1/Sad1-interacting"/>
</dbReference>
<dbReference type="GO" id="GO:0005739">
    <property type="term" value="C:mitochondrion"/>
    <property type="evidence" value="ECO:0007669"/>
    <property type="project" value="UniProtKB-ARBA"/>
</dbReference>
<sequence>MDNRRSLTERTTLRRSSSTNRSGQIGLPALVTERSRSADRTPAWNTNTPRQRERFVPLPVSGTEPVFEEDELLMDMGDDTPRENSAGEHVAPKRAGSLSLPPEGARGRIAVTTVCDSFDREKVIETLSLEFPTCSTSRYPEVVYLQTNFGSDATGGIGDVFVFDYGVMVCWLLEPQQEARMSKLLAHCQIKPLAPADVQVEELGVVFSSDQPPHIQNDCITISKRDAHDHAIKLAVSHALAQSSKLLVYEGRVWELVEKVRELPESLAVHGEIRMSKKAMAKLMGTVFIQKSEVNLLSSVLDTPEFFWSAPDVLQVLYNKVTEYLDLEQRVALVNSRTMLIQSMLRIWSDHKAHHHLAKLDRIIIILIAVEVLMAAAEVVGFFFHRSTNSR</sequence>
<feature type="transmembrane region" description="Helical" evidence="3">
    <location>
        <begin position="363"/>
        <end position="384"/>
    </location>
</feature>
<dbReference type="Pfam" id="PF02582">
    <property type="entry name" value="DUF155"/>
    <property type="match status" value="1"/>
</dbReference>
<evidence type="ECO:0000313" key="5">
    <source>
        <dbReference type="EMBL" id="CAD8691604.1"/>
    </source>
</evidence>
<feature type="compositionally biased region" description="Basic and acidic residues" evidence="2">
    <location>
        <begin position="1"/>
        <end position="12"/>
    </location>
</feature>
<proteinExistence type="inferred from homology"/>
<feature type="domain" description="DUF155" evidence="4">
    <location>
        <begin position="160"/>
        <end position="335"/>
    </location>
</feature>
<dbReference type="PANTHER" id="PTHR16255">
    <property type="entry name" value="REQUIRED FOR MEIOTIC NUCLEAR DIVISION PROTEIN 1 HOMOLOG"/>
    <property type="match status" value="1"/>
</dbReference>
<evidence type="ECO:0000259" key="4">
    <source>
        <dbReference type="Pfam" id="PF02582"/>
    </source>
</evidence>
<evidence type="ECO:0000256" key="2">
    <source>
        <dbReference type="SAM" id="MobiDB-lite"/>
    </source>
</evidence>
<dbReference type="AlphaFoldDB" id="A0A7S0S0V5"/>
<keyword evidence="3" id="KW-1133">Transmembrane helix</keyword>
<organism evidence="5">
    <name type="scientific">Chlamydomonas leiostraca</name>
    <dbReference type="NCBI Taxonomy" id="1034604"/>
    <lineage>
        <taxon>Eukaryota</taxon>
        <taxon>Viridiplantae</taxon>
        <taxon>Chlorophyta</taxon>
        <taxon>core chlorophytes</taxon>
        <taxon>Chlorophyceae</taxon>
        <taxon>CS clade</taxon>
        <taxon>Chlamydomonadales</taxon>
        <taxon>Chlamydomonadaceae</taxon>
        <taxon>Chlamydomonas</taxon>
    </lineage>
</organism>
<reference evidence="5" key="1">
    <citation type="submission" date="2021-01" db="EMBL/GenBank/DDBJ databases">
        <authorList>
            <person name="Corre E."/>
            <person name="Pelletier E."/>
            <person name="Niang G."/>
            <person name="Scheremetjew M."/>
            <person name="Finn R."/>
            <person name="Kale V."/>
            <person name="Holt S."/>
            <person name="Cochrane G."/>
            <person name="Meng A."/>
            <person name="Brown T."/>
            <person name="Cohen L."/>
        </authorList>
    </citation>
    <scope>NUCLEOTIDE SEQUENCE</scope>
    <source>
        <strain evidence="5">SAG 11-49</strain>
    </source>
</reference>
<evidence type="ECO:0000256" key="1">
    <source>
        <dbReference type="ARBA" id="ARBA00008306"/>
    </source>
</evidence>
<dbReference type="InterPro" id="IPR003734">
    <property type="entry name" value="DUF155"/>
</dbReference>
<feature type="region of interest" description="Disordered" evidence="2">
    <location>
        <begin position="78"/>
        <end position="102"/>
    </location>
</feature>
<keyword evidence="3" id="KW-0812">Transmembrane</keyword>
<feature type="region of interest" description="Disordered" evidence="2">
    <location>
        <begin position="1"/>
        <end position="50"/>
    </location>
</feature>
<comment type="similarity">
    <text evidence="1">Belongs to the RMD1/sif2 family.</text>
</comment>
<dbReference type="PANTHER" id="PTHR16255:SF1">
    <property type="entry name" value="REQUIRED FOR MEIOTIC NUCLEAR DIVISION PROTEIN 1 HOMOLOG"/>
    <property type="match status" value="1"/>
</dbReference>
<evidence type="ECO:0000256" key="3">
    <source>
        <dbReference type="SAM" id="Phobius"/>
    </source>
</evidence>
<name>A0A7S0S0V5_9CHLO</name>
<keyword evidence="3" id="KW-0472">Membrane</keyword>
<dbReference type="EMBL" id="HBFB01028192">
    <property type="protein sequence ID" value="CAD8691604.1"/>
    <property type="molecule type" value="Transcribed_RNA"/>
</dbReference>
<accession>A0A7S0S0V5</accession>
<protein>
    <recommendedName>
        <fullName evidence="4">DUF155 domain-containing protein</fullName>
    </recommendedName>
</protein>